<reference evidence="4 5" key="1">
    <citation type="submission" date="2016-10" db="EMBL/GenBank/DDBJ databases">
        <authorList>
            <person name="de Groot N.N."/>
        </authorList>
    </citation>
    <scope>NUCLEOTIDE SEQUENCE [LARGE SCALE GENOMIC DNA]</scope>
    <source>
        <strain evidence="4 5">DSM 21741</strain>
    </source>
</reference>
<feature type="transmembrane region" description="Helical" evidence="2">
    <location>
        <begin position="90"/>
        <end position="110"/>
    </location>
</feature>
<keyword evidence="2" id="KW-1133">Transmembrane helix</keyword>
<dbReference type="RefSeq" id="WP_091408462.1">
    <property type="nucleotide sequence ID" value="NZ_LT629749.1"/>
</dbReference>
<accession>A0A1H1L470</accession>
<gene>
    <name evidence="4" type="ORF">SAMN04488543_0044</name>
</gene>
<evidence type="ECO:0000256" key="1">
    <source>
        <dbReference type="SAM" id="MobiDB-lite"/>
    </source>
</evidence>
<dbReference type="AlphaFoldDB" id="A0A1H1L470"/>
<dbReference type="Pfam" id="PF10708">
    <property type="entry name" value="DUF2510"/>
    <property type="match status" value="1"/>
</dbReference>
<evidence type="ECO:0000256" key="2">
    <source>
        <dbReference type="SAM" id="Phobius"/>
    </source>
</evidence>
<dbReference type="STRING" id="546871.SAMN04488543_0044"/>
<feature type="compositionally biased region" description="Pro residues" evidence="1">
    <location>
        <begin position="46"/>
        <end position="65"/>
    </location>
</feature>
<dbReference type="InterPro" id="IPR018929">
    <property type="entry name" value="DUF2510"/>
</dbReference>
<organism evidence="4 5">
    <name type="scientific">Friedmanniella luteola</name>
    <dbReference type="NCBI Taxonomy" id="546871"/>
    <lineage>
        <taxon>Bacteria</taxon>
        <taxon>Bacillati</taxon>
        <taxon>Actinomycetota</taxon>
        <taxon>Actinomycetes</taxon>
        <taxon>Propionibacteriales</taxon>
        <taxon>Nocardioidaceae</taxon>
        <taxon>Friedmanniella</taxon>
    </lineage>
</organism>
<protein>
    <recommendedName>
        <fullName evidence="3">DUF2510 domain-containing protein</fullName>
    </recommendedName>
</protein>
<keyword evidence="5" id="KW-1185">Reference proteome</keyword>
<dbReference type="Proteomes" id="UP000199092">
    <property type="component" value="Chromosome I"/>
</dbReference>
<keyword evidence="2" id="KW-0472">Membrane</keyword>
<feature type="domain" description="DUF2510" evidence="3">
    <location>
        <begin position="6"/>
        <end position="35"/>
    </location>
</feature>
<feature type="region of interest" description="Disordered" evidence="1">
    <location>
        <begin position="33"/>
        <end position="82"/>
    </location>
</feature>
<proteinExistence type="predicted"/>
<evidence type="ECO:0000313" key="4">
    <source>
        <dbReference type="EMBL" id="SDR68805.1"/>
    </source>
</evidence>
<evidence type="ECO:0000259" key="3">
    <source>
        <dbReference type="Pfam" id="PF10708"/>
    </source>
</evidence>
<feature type="compositionally biased region" description="Low complexity" evidence="1">
    <location>
        <begin position="66"/>
        <end position="82"/>
    </location>
</feature>
<dbReference type="EMBL" id="LT629749">
    <property type="protein sequence ID" value="SDR68805.1"/>
    <property type="molecule type" value="Genomic_DNA"/>
</dbReference>
<evidence type="ECO:0000313" key="5">
    <source>
        <dbReference type="Proteomes" id="UP000199092"/>
    </source>
</evidence>
<dbReference type="OrthoDB" id="5065474at2"/>
<keyword evidence="2" id="KW-0812">Transmembrane</keyword>
<name>A0A1H1L470_9ACTN</name>
<sequence length="173" mass="17101">MSAPDPGWYADPSGSADVFRWWDGAAWSRWLSRDATVGPPEQAPTLAPPVDPADAAGPPPTPPAGVPADPSASAGPPAAAPGPAGVRLPVAVALVAAVVVVAVVAVGAVVSASAQRLPSGPAVAPPTGETGGPAVVYDAATRTASIEELRLVLPVEPYACSASPSPPCRRSPR</sequence>